<organism evidence="1 2">
    <name type="scientific">Pseudoxanthomonas spadix (strain BD-a59)</name>
    <dbReference type="NCBI Taxonomy" id="1045855"/>
    <lineage>
        <taxon>Bacteria</taxon>
        <taxon>Pseudomonadati</taxon>
        <taxon>Pseudomonadota</taxon>
        <taxon>Gammaproteobacteria</taxon>
        <taxon>Lysobacterales</taxon>
        <taxon>Lysobacteraceae</taxon>
        <taxon>Pseudoxanthomonas</taxon>
    </lineage>
</organism>
<dbReference type="EMBL" id="CP003093">
    <property type="protein sequence ID" value="AER55047.1"/>
    <property type="molecule type" value="Genomic_DNA"/>
</dbReference>
<accession>G7UUW8</accession>
<evidence type="ECO:0000313" key="1">
    <source>
        <dbReference type="EMBL" id="AER55047.1"/>
    </source>
</evidence>
<name>G7UUW8_PSEUP</name>
<keyword evidence="2" id="KW-1185">Reference proteome</keyword>
<proteinExistence type="predicted"/>
<dbReference type="KEGG" id="psd:DSC_01970"/>
<sequence>MQSRIIAAQFVRPFRKSSRSKNDRNELADMDAQAGLHSMRSLMWS</sequence>
<protein>
    <submittedName>
        <fullName evidence="1">Uncharacterized protein</fullName>
    </submittedName>
</protein>
<gene>
    <name evidence="1" type="ordered locus">DSC_01970</name>
</gene>
<dbReference type="Proteomes" id="UP000005870">
    <property type="component" value="Chromosome"/>
</dbReference>
<reference evidence="1 2" key="1">
    <citation type="journal article" date="2012" name="J. Bacteriol.">
        <title>Complete Genome Sequence of the BTEX-Degrading Bacterium Pseudoxanthomonas spadix BD-a59.</title>
        <authorList>
            <person name="Lee S.H."/>
            <person name="Jin H.M."/>
            <person name="Lee H.J."/>
            <person name="Kim J.M."/>
            <person name="Jeon C.O."/>
        </authorList>
    </citation>
    <scope>NUCLEOTIDE SEQUENCE [LARGE SCALE GENOMIC DNA]</scope>
    <source>
        <strain evidence="1 2">BD-a59</strain>
    </source>
</reference>
<dbReference type="AlphaFoldDB" id="G7UUW8"/>
<dbReference type="HOGENOM" id="CLU_3204297_0_0_6"/>
<evidence type="ECO:0000313" key="2">
    <source>
        <dbReference type="Proteomes" id="UP000005870"/>
    </source>
</evidence>